<dbReference type="InterPro" id="IPR037121">
    <property type="entry name" value="Ribosomal_bL25_C"/>
</dbReference>
<proteinExistence type="inferred from homology"/>
<evidence type="ECO:0000256" key="2">
    <source>
        <dbReference type="ARBA" id="ARBA00022884"/>
    </source>
</evidence>
<gene>
    <name evidence="5" type="primary">rplY</name>
    <name evidence="5" type="synonym">ctc</name>
    <name evidence="9" type="ORF">UU14_C0043G0004</name>
</gene>
<dbReference type="GO" id="GO:0022625">
    <property type="term" value="C:cytosolic large ribosomal subunit"/>
    <property type="evidence" value="ECO:0007669"/>
    <property type="project" value="TreeGrafter"/>
</dbReference>
<dbReference type="NCBIfam" id="TIGR00731">
    <property type="entry name" value="bL25_bact_ctc"/>
    <property type="match status" value="1"/>
</dbReference>
<feature type="domain" description="Large ribosomal subunit protein bL25 beta" evidence="8">
    <location>
        <begin position="99"/>
        <end position="181"/>
    </location>
</feature>
<dbReference type="Pfam" id="PF14693">
    <property type="entry name" value="Ribosomal_TL5_C"/>
    <property type="match status" value="1"/>
</dbReference>
<dbReference type="PANTHER" id="PTHR33284">
    <property type="entry name" value="RIBOSOMAL PROTEIN L25/GLN-TRNA SYNTHETASE, ANTI-CODON-BINDING DOMAIN-CONTAINING PROTEIN"/>
    <property type="match status" value="1"/>
</dbReference>
<keyword evidence="4 5" id="KW-0687">Ribonucleoprotein</keyword>
<dbReference type="InterPro" id="IPR020930">
    <property type="entry name" value="Ribosomal_uL5_bac-type"/>
</dbReference>
<comment type="similarity">
    <text evidence="5">Belongs to the bacterial ribosomal protein bL25 family. CTC subfamily.</text>
</comment>
<dbReference type="SUPFAM" id="SSF50715">
    <property type="entry name" value="Ribosomal protein L25-like"/>
    <property type="match status" value="1"/>
</dbReference>
<comment type="caution">
    <text evidence="9">The sequence shown here is derived from an EMBL/GenBank/DDBJ whole genome shotgun (WGS) entry which is preliminary data.</text>
</comment>
<dbReference type="InterPro" id="IPR020056">
    <property type="entry name" value="Rbsml_bL25/Gln-tRNA_synth_N"/>
</dbReference>
<feature type="compositionally biased region" description="Low complexity" evidence="6">
    <location>
        <begin position="230"/>
        <end position="248"/>
    </location>
</feature>
<keyword evidence="1 5" id="KW-0699">rRNA-binding</keyword>
<dbReference type="InterPro" id="IPR011035">
    <property type="entry name" value="Ribosomal_bL25/Gln-tRNA_synth"/>
</dbReference>
<dbReference type="InterPro" id="IPR029751">
    <property type="entry name" value="Ribosomal_L25_dom"/>
</dbReference>
<sequence>MKRFKLAVEKRKILGKKVSKLRKEGLFPANIYGKGVKSLSVQVPYKDFEKVYKEAGLTGIVDVEVAGEIRPSLIHNVQQDYYKHTLLHADFFQVNLKEKVKTMVKIVTLGEPKAVSEKLGLLIQPLNEVEIEALPTDLPDKIEVNVEPLAVLDAQITVGEIKAPAGVTILTDASQVVAKIGALISKEAAEQAAAEAAAAEAAKAAAAPTTETGEGAERAVPTEGATPQTAAEAGKPAAGAPAVPAAAKPEAHSANSGQAKPQK</sequence>
<dbReference type="Gene3D" id="2.170.120.20">
    <property type="entry name" value="Ribosomal protein L25, beta domain"/>
    <property type="match status" value="1"/>
</dbReference>
<keyword evidence="3 5" id="KW-0689">Ribosomal protein</keyword>
<evidence type="ECO:0000259" key="7">
    <source>
        <dbReference type="Pfam" id="PF01386"/>
    </source>
</evidence>
<evidence type="ECO:0000256" key="3">
    <source>
        <dbReference type="ARBA" id="ARBA00022980"/>
    </source>
</evidence>
<name>A0A0G0T1E8_9BACT</name>
<evidence type="ECO:0000256" key="6">
    <source>
        <dbReference type="SAM" id="MobiDB-lite"/>
    </source>
</evidence>
<dbReference type="HAMAP" id="MF_01334">
    <property type="entry name" value="Ribosomal_bL25_CTC"/>
    <property type="match status" value="1"/>
</dbReference>
<dbReference type="GO" id="GO:0003735">
    <property type="term" value="F:structural constituent of ribosome"/>
    <property type="evidence" value="ECO:0007669"/>
    <property type="project" value="InterPro"/>
</dbReference>
<dbReference type="PANTHER" id="PTHR33284:SF1">
    <property type="entry name" value="RIBOSOMAL PROTEIN L25_GLN-TRNA SYNTHETASE, ANTI-CODON-BINDING DOMAIN-CONTAINING PROTEIN"/>
    <property type="match status" value="1"/>
</dbReference>
<organism evidence="9 10">
    <name type="scientific">Candidatus Roizmanbacteria bacterium GW2011_GWB1_40_7</name>
    <dbReference type="NCBI Taxonomy" id="1618482"/>
    <lineage>
        <taxon>Bacteria</taxon>
        <taxon>Candidatus Roizmaniibacteriota</taxon>
    </lineage>
</organism>
<feature type="compositionally biased region" description="Polar residues" evidence="6">
    <location>
        <begin position="253"/>
        <end position="263"/>
    </location>
</feature>
<dbReference type="AlphaFoldDB" id="A0A0G0T1E8"/>
<feature type="domain" description="Large ribosomal subunit protein bL25 L25" evidence="7">
    <location>
        <begin position="6"/>
        <end position="91"/>
    </location>
</feature>
<dbReference type="Proteomes" id="UP000034664">
    <property type="component" value="Unassembled WGS sequence"/>
</dbReference>
<dbReference type="EMBL" id="LBZM01000043">
    <property type="protein sequence ID" value="KKR70859.1"/>
    <property type="molecule type" value="Genomic_DNA"/>
</dbReference>
<accession>A0A0G0T1E8</accession>
<evidence type="ECO:0000256" key="4">
    <source>
        <dbReference type="ARBA" id="ARBA00023274"/>
    </source>
</evidence>
<dbReference type="Gene3D" id="2.40.240.10">
    <property type="entry name" value="Ribosomal Protein L25, Chain P"/>
    <property type="match status" value="1"/>
</dbReference>
<protein>
    <recommendedName>
        <fullName evidence="5">Large ribosomal subunit protein bL25</fullName>
    </recommendedName>
    <alternativeName>
        <fullName evidence="5">General stress protein CTC</fullName>
    </alternativeName>
</protein>
<dbReference type="InterPro" id="IPR020057">
    <property type="entry name" value="Ribosomal_bL25_b-dom"/>
</dbReference>
<dbReference type="InterPro" id="IPR001021">
    <property type="entry name" value="Ribosomal_bL25_long"/>
</dbReference>
<feature type="compositionally biased region" description="Low complexity" evidence="6">
    <location>
        <begin position="204"/>
        <end position="213"/>
    </location>
</feature>
<feature type="region of interest" description="Disordered" evidence="6">
    <location>
        <begin position="204"/>
        <end position="263"/>
    </location>
</feature>
<evidence type="ECO:0000313" key="9">
    <source>
        <dbReference type="EMBL" id="KKR70859.1"/>
    </source>
</evidence>
<evidence type="ECO:0000256" key="5">
    <source>
        <dbReference type="HAMAP-Rule" id="MF_01334"/>
    </source>
</evidence>
<evidence type="ECO:0000259" key="8">
    <source>
        <dbReference type="Pfam" id="PF14693"/>
    </source>
</evidence>
<dbReference type="CDD" id="cd00495">
    <property type="entry name" value="Ribosomal_L25_TL5_CTC"/>
    <property type="match status" value="1"/>
</dbReference>
<reference evidence="9 10" key="1">
    <citation type="journal article" date="2015" name="Nature">
        <title>rRNA introns, odd ribosomes, and small enigmatic genomes across a large radiation of phyla.</title>
        <authorList>
            <person name="Brown C.T."/>
            <person name="Hug L.A."/>
            <person name="Thomas B.C."/>
            <person name="Sharon I."/>
            <person name="Castelle C.J."/>
            <person name="Singh A."/>
            <person name="Wilkins M.J."/>
            <person name="Williams K.H."/>
            <person name="Banfield J.F."/>
        </authorList>
    </citation>
    <scope>NUCLEOTIDE SEQUENCE [LARGE SCALE GENOMIC DNA]</scope>
</reference>
<evidence type="ECO:0000256" key="1">
    <source>
        <dbReference type="ARBA" id="ARBA00022730"/>
    </source>
</evidence>
<dbReference type="Pfam" id="PF01386">
    <property type="entry name" value="Ribosomal_L25p"/>
    <property type="match status" value="1"/>
</dbReference>
<comment type="function">
    <text evidence="5">This is one of the proteins that binds to the 5S RNA in the ribosome where it forms part of the central protuberance.</text>
</comment>
<keyword evidence="2 5" id="KW-0694">RNA-binding</keyword>
<dbReference type="GO" id="GO:0008097">
    <property type="term" value="F:5S rRNA binding"/>
    <property type="evidence" value="ECO:0007669"/>
    <property type="project" value="InterPro"/>
</dbReference>
<dbReference type="GO" id="GO:0006412">
    <property type="term" value="P:translation"/>
    <property type="evidence" value="ECO:0007669"/>
    <property type="project" value="UniProtKB-UniRule"/>
</dbReference>
<evidence type="ECO:0000313" key="10">
    <source>
        <dbReference type="Proteomes" id="UP000034664"/>
    </source>
</evidence>
<comment type="subunit">
    <text evidence="5">Part of the 50S ribosomal subunit; part of the 5S rRNA/L5/L18/L25 subcomplex. Contacts the 5S rRNA. Binds to the 5S rRNA independently of L5 and L18.</text>
</comment>